<dbReference type="PROSITE" id="PS51354">
    <property type="entry name" value="GLUTAREDOXIN_2"/>
    <property type="match status" value="1"/>
</dbReference>
<evidence type="ECO:0000256" key="1">
    <source>
        <dbReference type="SAM" id="MobiDB-lite"/>
    </source>
</evidence>
<dbReference type="AlphaFoldDB" id="A0A2P2M836"/>
<dbReference type="CDD" id="cd03031">
    <property type="entry name" value="GRX_GRX_like"/>
    <property type="match status" value="1"/>
</dbReference>
<feature type="compositionally biased region" description="Basic and acidic residues" evidence="1">
    <location>
        <begin position="99"/>
        <end position="111"/>
    </location>
</feature>
<dbReference type="InterPro" id="IPR036249">
    <property type="entry name" value="Thioredoxin-like_sf"/>
</dbReference>
<sequence>MGCSASRPSTFLTKDSHPEEKPFYACHSPSLSSSSFLQENSTFSSPCLPKKQYSSESQVPRALSLQAPLVHHLPSKKGDSHHLVSLTSTTYGSLIHVEPTDTKSNRQEPPDQPRPPPESSLKAQEKENPGDSLSPDSVINTWELMHGLEDDDRDLGFEQVQSLKSRSSLSDSSFEYSSKPGPFRPLGFDGVARKLQNSIDSVSYEEIVAENPVSFSKPLWKHLSEESFLSKMDPNVISSYWRALSSRQLSSNKESSNGKSVGSSPISSVTTNARPFLNGTESKIVLYFTSLRGIRKSYEDCYAVRMIFRGFRVPVDERDISMDSTFRKELQSVIKVKAMSLPQVFIRGKYIGGVEEIRQLNEAGELAKLLRGFPVRDPKWICESCGDARFVLCTNCSGSKKVFDEEKEQLRRCPDCNENGLIRCPGCCL</sequence>
<evidence type="ECO:0000259" key="2">
    <source>
        <dbReference type="Pfam" id="PF00462"/>
    </source>
</evidence>
<feature type="compositionally biased region" description="Low complexity" evidence="1">
    <location>
        <begin position="29"/>
        <end position="45"/>
    </location>
</feature>
<dbReference type="PANTHER" id="PTHR45669:SF18">
    <property type="entry name" value="GLUTAREDOXIN FAMILY PROTEIN"/>
    <property type="match status" value="1"/>
</dbReference>
<dbReference type="Gene3D" id="3.40.30.10">
    <property type="entry name" value="Glutaredoxin"/>
    <property type="match status" value="1"/>
</dbReference>
<dbReference type="Pfam" id="PF23733">
    <property type="entry name" value="GRXCR1-2_C"/>
    <property type="match status" value="1"/>
</dbReference>
<protein>
    <submittedName>
        <fullName evidence="3">Glutaredoxin family protein</fullName>
    </submittedName>
</protein>
<dbReference type="EMBL" id="GGEC01045923">
    <property type="protein sequence ID" value="MBX26407.1"/>
    <property type="molecule type" value="Transcribed_RNA"/>
</dbReference>
<proteinExistence type="predicted"/>
<dbReference type="PANTHER" id="PTHR45669">
    <property type="entry name" value="GLUTAREDOXIN DOMAIN-CONTAINING CYSTEINE-RICH PROTEIN CG12206-RELATED"/>
    <property type="match status" value="1"/>
</dbReference>
<feature type="region of interest" description="Disordered" evidence="1">
    <location>
        <begin position="99"/>
        <end position="137"/>
    </location>
</feature>
<accession>A0A2P2M836</accession>
<name>A0A2P2M836_RHIMU</name>
<dbReference type="Pfam" id="PF00462">
    <property type="entry name" value="Glutaredoxin"/>
    <property type="match status" value="1"/>
</dbReference>
<dbReference type="InterPro" id="IPR002109">
    <property type="entry name" value="Glutaredoxin"/>
</dbReference>
<evidence type="ECO:0000313" key="3">
    <source>
        <dbReference type="EMBL" id="MBX26407.1"/>
    </source>
</evidence>
<feature type="region of interest" description="Disordered" evidence="1">
    <location>
        <begin position="29"/>
        <end position="61"/>
    </location>
</feature>
<organism evidence="3">
    <name type="scientific">Rhizophora mucronata</name>
    <name type="common">Asiatic mangrove</name>
    <dbReference type="NCBI Taxonomy" id="61149"/>
    <lineage>
        <taxon>Eukaryota</taxon>
        <taxon>Viridiplantae</taxon>
        <taxon>Streptophyta</taxon>
        <taxon>Embryophyta</taxon>
        <taxon>Tracheophyta</taxon>
        <taxon>Spermatophyta</taxon>
        <taxon>Magnoliopsida</taxon>
        <taxon>eudicotyledons</taxon>
        <taxon>Gunneridae</taxon>
        <taxon>Pentapetalae</taxon>
        <taxon>rosids</taxon>
        <taxon>fabids</taxon>
        <taxon>Malpighiales</taxon>
        <taxon>Rhizophoraceae</taxon>
        <taxon>Rhizophora</taxon>
    </lineage>
</organism>
<feature type="domain" description="Glutaredoxin" evidence="2">
    <location>
        <begin position="285"/>
        <end position="351"/>
    </location>
</feature>
<dbReference type="SUPFAM" id="SSF52833">
    <property type="entry name" value="Thioredoxin-like"/>
    <property type="match status" value="1"/>
</dbReference>
<reference evidence="3" key="1">
    <citation type="submission" date="2018-02" db="EMBL/GenBank/DDBJ databases">
        <title>Rhizophora mucronata_Transcriptome.</title>
        <authorList>
            <person name="Meera S.P."/>
            <person name="Sreeshan A."/>
            <person name="Augustine A."/>
        </authorList>
    </citation>
    <scope>NUCLEOTIDE SEQUENCE</scope>
    <source>
        <tissue evidence="3">Leaf</tissue>
    </source>
</reference>